<evidence type="ECO:0000256" key="1">
    <source>
        <dbReference type="SAM" id="Phobius"/>
    </source>
</evidence>
<dbReference type="EMBL" id="JACYTP010000006">
    <property type="protein sequence ID" value="MBD8513387.1"/>
    <property type="molecule type" value="Genomic_DNA"/>
</dbReference>
<feature type="transmembrane region" description="Helical" evidence="1">
    <location>
        <begin position="41"/>
        <end position="58"/>
    </location>
</feature>
<comment type="caution">
    <text evidence="2">The sequence shown here is derived from an EMBL/GenBank/DDBJ whole genome shotgun (WGS) entry which is preliminary data.</text>
</comment>
<feature type="transmembrane region" description="Helical" evidence="1">
    <location>
        <begin position="120"/>
        <end position="149"/>
    </location>
</feature>
<accession>A0ABR9BLN1</accession>
<name>A0ABR9BLN1_9GAMM</name>
<dbReference type="RefSeq" id="WP_192016071.1">
    <property type="nucleotide sequence ID" value="NZ_JACYTP010000006.1"/>
</dbReference>
<dbReference type="Proteomes" id="UP000649768">
    <property type="component" value="Unassembled WGS sequence"/>
</dbReference>
<reference evidence="2 3" key="1">
    <citation type="submission" date="2020-09" db="EMBL/GenBank/DDBJ databases">
        <title>Photobacterium sp. CAU 1568 isolated from sand of Sido Beach.</title>
        <authorList>
            <person name="Kim W."/>
        </authorList>
    </citation>
    <scope>NUCLEOTIDE SEQUENCE [LARGE SCALE GENOMIC DNA]</scope>
    <source>
        <strain evidence="2 3">CAU 1568</strain>
    </source>
</reference>
<proteinExistence type="predicted"/>
<feature type="transmembrane region" description="Helical" evidence="1">
    <location>
        <begin position="65"/>
        <end position="86"/>
    </location>
</feature>
<keyword evidence="3" id="KW-1185">Reference proteome</keyword>
<keyword evidence="1" id="KW-0812">Transmembrane</keyword>
<evidence type="ECO:0000313" key="3">
    <source>
        <dbReference type="Proteomes" id="UP000649768"/>
    </source>
</evidence>
<organism evidence="2 3">
    <name type="scientific">Photobacterium arenosum</name>
    <dbReference type="NCBI Taxonomy" id="2774143"/>
    <lineage>
        <taxon>Bacteria</taxon>
        <taxon>Pseudomonadati</taxon>
        <taxon>Pseudomonadota</taxon>
        <taxon>Gammaproteobacteria</taxon>
        <taxon>Vibrionales</taxon>
        <taxon>Vibrionaceae</taxon>
        <taxon>Photobacterium</taxon>
    </lineage>
</organism>
<keyword evidence="1" id="KW-1133">Transmembrane helix</keyword>
<evidence type="ECO:0000313" key="2">
    <source>
        <dbReference type="EMBL" id="MBD8513387.1"/>
    </source>
</evidence>
<protein>
    <submittedName>
        <fullName evidence="2">Uncharacterized protein</fullName>
    </submittedName>
</protein>
<keyword evidence="1" id="KW-0472">Membrane</keyword>
<gene>
    <name evidence="2" type="ORF">IFO68_11940</name>
</gene>
<sequence>MTTTVSLPEYTEEYKQQQHQQVLEAEVVHEWECVLRTKVKLLSTLILGGLGGGFVGVTNYFHPDLVALLLCGGMVLIFLPIIYFLFNADYDYKGQITPKGIIVQQTERVPEIFYKATRGMAYIGIVVCVIATLMVGPLAFVGAGAFALLSFKMTGFHKKAQTEVIPFVRDKQYRYMGYESFYQYTVCTHGYGVEEFLRTPIHGVYEVAFSCTDEQLPELDKIIRQYIDVAKETESCG</sequence>